<organism evidence="9 10">
    <name type="scientific">Roseibacillus persicicus</name>
    <dbReference type="NCBI Taxonomy" id="454148"/>
    <lineage>
        <taxon>Bacteria</taxon>
        <taxon>Pseudomonadati</taxon>
        <taxon>Verrucomicrobiota</taxon>
        <taxon>Verrucomicrobiia</taxon>
        <taxon>Verrucomicrobiales</taxon>
        <taxon>Verrucomicrobiaceae</taxon>
        <taxon>Roseibacillus</taxon>
    </lineage>
</organism>
<feature type="domain" description="PPIase FKBP-type" evidence="8">
    <location>
        <begin position="167"/>
        <end position="251"/>
    </location>
</feature>
<name>A0A918TSX3_9BACT</name>
<dbReference type="InterPro" id="IPR046357">
    <property type="entry name" value="PPIase_dom_sf"/>
</dbReference>
<keyword evidence="3 5" id="KW-0697">Rotamase</keyword>
<dbReference type="GO" id="GO:0003755">
    <property type="term" value="F:peptidyl-prolyl cis-trans isomerase activity"/>
    <property type="evidence" value="ECO:0007669"/>
    <property type="project" value="UniProtKB-UniRule"/>
</dbReference>
<evidence type="ECO:0000256" key="4">
    <source>
        <dbReference type="ARBA" id="ARBA00023235"/>
    </source>
</evidence>
<feature type="region of interest" description="Disordered" evidence="7">
    <location>
        <begin position="127"/>
        <end position="162"/>
    </location>
</feature>
<dbReference type="PANTHER" id="PTHR43811:SF19">
    <property type="entry name" value="39 KDA FK506-BINDING NUCLEAR PROTEIN"/>
    <property type="match status" value="1"/>
</dbReference>
<feature type="domain" description="PPIase FKBP-type" evidence="8">
    <location>
        <begin position="40"/>
        <end position="124"/>
    </location>
</feature>
<comment type="catalytic activity">
    <reaction evidence="1 5 6">
        <text>[protein]-peptidylproline (omega=180) = [protein]-peptidylproline (omega=0)</text>
        <dbReference type="Rhea" id="RHEA:16237"/>
        <dbReference type="Rhea" id="RHEA-COMP:10747"/>
        <dbReference type="Rhea" id="RHEA-COMP:10748"/>
        <dbReference type="ChEBI" id="CHEBI:83833"/>
        <dbReference type="ChEBI" id="CHEBI:83834"/>
        <dbReference type="EC" id="5.2.1.8"/>
    </reaction>
</comment>
<evidence type="ECO:0000256" key="3">
    <source>
        <dbReference type="ARBA" id="ARBA00023110"/>
    </source>
</evidence>
<dbReference type="FunFam" id="3.10.50.40:FF:000006">
    <property type="entry name" value="Peptidyl-prolyl cis-trans isomerase"/>
    <property type="match status" value="1"/>
</dbReference>
<keyword evidence="10" id="KW-1185">Reference proteome</keyword>
<dbReference type="RefSeq" id="WP_189571510.1">
    <property type="nucleotide sequence ID" value="NZ_BMXI01000013.1"/>
</dbReference>
<comment type="caution">
    <text evidence="9">The sequence shown here is derived from an EMBL/GenBank/DDBJ whole genome shotgun (WGS) entry which is preliminary data.</text>
</comment>
<proteinExistence type="inferred from homology"/>
<dbReference type="PANTHER" id="PTHR43811">
    <property type="entry name" value="FKBP-TYPE PEPTIDYL-PROLYL CIS-TRANS ISOMERASE FKPA"/>
    <property type="match status" value="1"/>
</dbReference>
<sequence length="251" mass="26572">MKLEVPSDVAAAPADAEKTSSGLASKVLTAGTGSEKPGAADTVTVHYSGWTTDGKLFDSSVERGQTISFPLNRVIKGWTEGLQLMVAGEKRRFWIPAELAYGENPGGGRPGGMLVFDVELFEFKKAPEPPKTPEDVAAAPADAETTASGLKSRVLQKGTGSKNPSATSLVEVHYSGWTTDGELFDSSVARGESISFPLNGVIKGWTEGVQLMVEGEKRRFWIPADLAYGENPGNGAPGGTLVFDVELLEIK</sequence>
<feature type="compositionally biased region" description="Low complexity" evidence="7">
    <location>
        <begin position="135"/>
        <end position="147"/>
    </location>
</feature>
<evidence type="ECO:0000256" key="2">
    <source>
        <dbReference type="ARBA" id="ARBA00006577"/>
    </source>
</evidence>
<protein>
    <recommendedName>
        <fullName evidence="6">Peptidyl-prolyl cis-trans isomerase</fullName>
        <ecNumber evidence="6">5.2.1.8</ecNumber>
    </recommendedName>
</protein>
<evidence type="ECO:0000259" key="8">
    <source>
        <dbReference type="PROSITE" id="PS50059"/>
    </source>
</evidence>
<dbReference type="PROSITE" id="PS50059">
    <property type="entry name" value="FKBP_PPIASE"/>
    <property type="match status" value="2"/>
</dbReference>
<reference evidence="9" key="2">
    <citation type="submission" date="2020-09" db="EMBL/GenBank/DDBJ databases">
        <authorList>
            <person name="Sun Q."/>
            <person name="Kim S."/>
        </authorList>
    </citation>
    <scope>NUCLEOTIDE SEQUENCE</scope>
    <source>
        <strain evidence="9">KCTC 12988</strain>
    </source>
</reference>
<evidence type="ECO:0000256" key="5">
    <source>
        <dbReference type="PROSITE-ProRule" id="PRU00277"/>
    </source>
</evidence>
<evidence type="ECO:0000256" key="7">
    <source>
        <dbReference type="SAM" id="MobiDB-lite"/>
    </source>
</evidence>
<gene>
    <name evidence="9" type="ORF">GCM10007100_29790</name>
</gene>
<accession>A0A918TSX3</accession>
<comment type="similarity">
    <text evidence="2 6">Belongs to the FKBP-type PPIase family.</text>
</comment>
<dbReference type="InterPro" id="IPR001179">
    <property type="entry name" value="PPIase_FKBP_dom"/>
</dbReference>
<dbReference type="Proteomes" id="UP000644507">
    <property type="component" value="Unassembled WGS sequence"/>
</dbReference>
<evidence type="ECO:0000313" key="10">
    <source>
        <dbReference type="Proteomes" id="UP000644507"/>
    </source>
</evidence>
<dbReference type="EMBL" id="BMXI01000013">
    <property type="protein sequence ID" value="GHC60484.1"/>
    <property type="molecule type" value="Genomic_DNA"/>
</dbReference>
<dbReference type="EC" id="5.2.1.8" evidence="6"/>
<dbReference type="SUPFAM" id="SSF54534">
    <property type="entry name" value="FKBP-like"/>
    <property type="match status" value="2"/>
</dbReference>
<dbReference type="Gene3D" id="3.10.50.40">
    <property type="match status" value="2"/>
</dbReference>
<evidence type="ECO:0000256" key="1">
    <source>
        <dbReference type="ARBA" id="ARBA00000971"/>
    </source>
</evidence>
<evidence type="ECO:0000313" key="9">
    <source>
        <dbReference type="EMBL" id="GHC60484.1"/>
    </source>
</evidence>
<keyword evidence="4 5" id="KW-0413">Isomerase</keyword>
<reference evidence="9" key="1">
    <citation type="journal article" date="2014" name="Int. J. Syst. Evol. Microbiol.">
        <title>Complete genome sequence of Corynebacterium casei LMG S-19264T (=DSM 44701T), isolated from a smear-ripened cheese.</title>
        <authorList>
            <consortium name="US DOE Joint Genome Institute (JGI-PGF)"/>
            <person name="Walter F."/>
            <person name="Albersmeier A."/>
            <person name="Kalinowski J."/>
            <person name="Ruckert C."/>
        </authorList>
    </citation>
    <scope>NUCLEOTIDE SEQUENCE</scope>
    <source>
        <strain evidence="9">KCTC 12988</strain>
    </source>
</reference>
<evidence type="ECO:0000256" key="6">
    <source>
        <dbReference type="RuleBase" id="RU003915"/>
    </source>
</evidence>
<dbReference type="AlphaFoldDB" id="A0A918TSX3"/>
<dbReference type="Pfam" id="PF00254">
    <property type="entry name" value="FKBP_C"/>
    <property type="match status" value="2"/>
</dbReference>